<accession>A0A857J2A3</accession>
<dbReference type="RefSeq" id="WP_160550523.1">
    <property type="nucleotide sequence ID" value="NZ_CP047650.1"/>
</dbReference>
<gene>
    <name evidence="2" type="ORF">GT347_02790</name>
</gene>
<dbReference type="Pfam" id="PF04402">
    <property type="entry name" value="SIMPL"/>
    <property type="match status" value="1"/>
</dbReference>
<keyword evidence="1" id="KW-0732">Signal</keyword>
<dbReference type="InterPro" id="IPR007497">
    <property type="entry name" value="SIMPL/DUF541"/>
</dbReference>
<dbReference type="PANTHER" id="PTHR34387">
    <property type="entry name" value="SLR1258 PROTEIN"/>
    <property type="match status" value="1"/>
</dbReference>
<dbReference type="EMBL" id="CP047650">
    <property type="protein sequence ID" value="QHI97005.1"/>
    <property type="molecule type" value="Genomic_DNA"/>
</dbReference>
<dbReference type="AlphaFoldDB" id="A0A857J2A3"/>
<dbReference type="Proteomes" id="UP000464787">
    <property type="component" value="Chromosome"/>
</dbReference>
<evidence type="ECO:0000256" key="1">
    <source>
        <dbReference type="SAM" id="SignalP"/>
    </source>
</evidence>
<keyword evidence="3" id="KW-1185">Reference proteome</keyword>
<sequence>MRAISTLLPVVPALVLALGAATVQAQGVPAPQPQNVVQLSVDGQVEVAQDMLSMVLSTTKEGADPAVVQAQLKTALDAALTEAKKNASPGQLDVRTGSFGLYPRYSKEGKIASWQGTAELVLEGRDFPRITTAAGRISSLTLARTGFFLSREQRAKVEGDAQSQAIERFKAKATDLSRSFGFQGYTLREVAVNTSDSSPMPRPRMMAMEAKAASADAPVPVEAGKSTVTVNVSGSVQMK</sequence>
<dbReference type="KEGG" id="xyk:GT347_02790"/>
<evidence type="ECO:0000313" key="2">
    <source>
        <dbReference type="EMBL" id="QHI97005.1"/>
    </source>
</evidence>
<organism evidence="2 3">
    <name type="scientific">Xylophilus rhododendri</name>
    <dbReference type="NCBI Taxonomy" id="2697032"/>
    <lineage>
        <taxon>Bacteria</taxon>
        <taxon>Pseudomonadati</taxon>
        <taxon>Pseudomonadota</taxon>
        <taxon>Betaproteobacteria</taxon>
        <taxon>Burkholderiales</taxon>
        <taxon>Xylophilus</taxon>
    </lineage>
</organism>
<name>A0A857J2A3_9BURK</name>
<proteinExistence type="predicted"/>
<reference evidence="2 3" key="1">
    <citation type="submission" date="2020-01" db="EMBL/GenBank/DDBJ databases">
        <title>Genome sequencing of strain KACC 21265.</title>
        <authorList>
            <person name="Heo J."/>
            <person name="Kim S.-J."/>
            <person name="Kim J.-S."/>
            <person name="Hong S.-B."/>
            <person name="Kwon S.-W."/>
        </authorList>
    </citation>
    <scope>NUCLEOTIDE SEQUENCE [LARGE SCALE GENOMIC DNA]</scope>
    <source>
        <strain evidence="2 3">KACC 21265</strain>
    </source>
</reference>
<evidence type="ECO:0000313" key="3">
    <source>
        <dbReference type="Proteomes" id="UP000464787"/>
    </source>
</evidence>
<dbReference type="Gene3D" id="3.30.110.170">
    <property type="entry name" value="Protein of unknown function (DUF541), domain 1"/>
    <property type="match status" value="1"/>
</dbReference>
<dbReference type="PANTHER" id="PTHR34387:SF1">
    <property type="entry name" value="PERIPLASMIC IMMUNOGENIC PROTEIN"/>
    <property type="match status" value="1"/>
</dbReference>
<feature type="signal peptide" evidence="1">
    <location>
        <begin position="1"/>
        <end position="25"/>
    </location>
</feature>
<protein>
    <submittedName>
        <fullName evidence="2">DUF541 domain-containing protein</fullName>
    </submittedName>
</protein>
<dbReference type="Gene3D" id="3.30.70.2970">
    <property type="entry name" value="Protein of unknown function (DUF541), domain 2"/>
    <property type="match status" value="1"/>
</dbReference>
<feature type="chain" id="PRO_5032551041" evidence="1">
    <location>
        <begin position="26"/>
        <end position="239"/>
    </location>
</feature>
<dbReference type="GO" id="GO:0006974">
    <property type="term" value="P:DNA damage response"/>
    <property type="evidence" value="ECO:0007669"/>
    <property type="project" value="TreeGrafter"/>
</dbReference>
<dbReference type="InterPro" id="IPR052022">
    <property type="entry name" value="26kDa_periplasmic_antigen"/>
</dbReference>